<comment type="caution">
    <text evidence="2">The sequence shown here is derived from an EMBL/GenBank/DDBJ whole genome shotgun (WGS) entry which is preliminary data.</text>
</comment>
<organism evidence="2 3">
    <name type="scientific">Pseudoalteromonas byunsanensis</name>
    <dbReference type="NCBI Taxonomy" id="327939"/>
    <lineage>
        <taxon>Bacteria</taxon>
        <taxon>Pseudomonadati</taxon>
        <taxon>Pseudomonadota</taxon>
        <taxon>Gammaproteobacteria</taxon>
        <taxon>Alteromonadales</taxon>
        <taxon>Pseudoalteromonadaceae</taxon>
        <taxon>Pseudoalteromonas</taxon>
    </lineage>
</organism>
<feature type="chain" id="PRO_5010174701" description="Right handed beta helix domain-containing protein" evidence="1">
    <location>
        <begin position="23"/>
        <end position="429"/>
    </location>
</feature>
<evidence type="ECO:0000256" key="1">
    <source>
        <dbReference type="SAM" id="SignalP"/>
    </source>
</evidence>
<protein>
    <recommendedName>
        <fullName evidence="4">Right handed beta helix domain-containing protein</fullName>
    </recommendedName>
</protein>
<evidence type="ECO:0000313" key="2">
    <source>
        <dbReference type="EMBL" id="OHU93388.1"/>
    </source>
</evidence>
<gene>
    <name evidence="2" type="ORF">BIW53_18675</name>
</gene>
<evidence type="ECO:0000313" key="3">
    <source>
        <dbReference type="Proteomes" id="UP000180253"/>
    </source>
</evidence>
<dbReference type="STRING" id="327939.BIW53_18675"/>
<feature type="signal peptide" evidence="1">
    <location>
        <begin position="1"/>
        <end position="22"/>
    </location>
</feature>
<dbReference type="RefSeq" id="WP_070993543.1">
    <property type="nucleotide sequence ID" value="NZ_CBCSHD010000012.1"/>
</dbReference>
<accession>A0A1S1N136</accession>
<dbReference type="EMBL" id="MNAN01000037">
    <property type="protein sequence ID" value="OHU93388.1"/>
    <property type="molecule type" value="Genomic_DNA"/>
</dbReference>
<keyword evidence="3" id="KW-1185">Reference proteome</keyword>
<dbReference type="AlphaFoldDB" id="A0A1S1N136"/>
<name>A0A1S1N136_9GAMM</name>
<evidence type="ECO:0008006" key="4">
    <source>
        <dbReference type="Google" id="ProtNLM"/>
    </source>
</evidence>
<proteinExistence type="predicted"/>
<dbReference type="Proteomes" id="UP000180253">
    <property type="component" value="Unassembled WGS sequence"/>
</dbReference>
<sequence length="429" mass="47201">MIKSILKTLAILSIVVASPFGAASTIWTEKCDNESDLTYSESANTPAAKGCIYLIKNNKVKLSDNELVPAINAAVAAHYRLIIIPKKNDNNNEPYIVTETIKVPRYPLYSDEMKIGNVSIVGEYYAEFIKSEHFGGSATKWKDMSDSEKENKLVAIKLNRDTGYLFDSEVKTSSDSESTQLNDFNTKGFTLKGLKLSNEACGGEGCGILKYRGNFSTIEHNVFDIPNGECINHHIFIDDTAEENVAEGINSKIINNDFDCKYVLKSNVPNTCKKEIRSEKFIRICNTPSDTFFVGNKVTCTAGATGDSCIKLYGWSGALVKNNKFTLSMNGNCDNKSTYFFNAHKEGSLQIVDNEFSYDTTCSTSRNRLSDNHLGRCDVGAKVTPIAYIEQGSVHKITGNTFPGVSTPSIGMTENAAVHLSRTTLCKTK</sequence>
<keyword evidence="1" id="KW-0732">Signal</keyword>
<dbReference type="OrthoDB" id="5599321at2"/>
<reference evidence="2 3" key="1">
    <citation type="submission" date="2016-10" db="EMBL/GenBank/DDBJ databases">
        <title>Pseudoalteromonas amylolytica sp. nov., isolated from the surface seawater.</title>
        <authorList>
            <person name="Wu Y.-H."/>
            <person name="Cheng H."/>
            <person name="Jin X.-B."/>
            <person name="Wang C.-S."/>
            <person name="Xu X.-W."/>
        </authorList>
    </citation>
    <scope>NUCLEOTIDE SEQUENCE [LARGE SCALE GENOMIC DNA]</scope>
    <source>
        <strain evidence="2 3">JCM 12483</strain>
    </source>
</reference>